<evidence type="ECO:0000256" key="1">
    <source>
        <dbReference type="SAM" id="Coils"/>
    </source>
</evidence>
<sequence>MKQSKQGACSSNTQTAKANCLVHNRRDESTEKVPEYVNKNRSHLNRTIFEDDMIRGRKSIVPLVHAAEKLYTEKTGQKCQKSFAPFREACLHLKEGITDEQLMDFKGKVEQVTKWKVIGIWLHEDEGHVKSKYIEGEEGFSVNHHAHVLFSCQDLNTGKAIRADRTKLSRMQDLLAEATGMERGNKASETGRRHRSAMEQRIFSQEQRVKELEEKAAMRWQGINEADTMLRQIQRQNEEEEEERKRIKARQEKDLKAYNTKKAAKEALISASEGVKRLFGQSSKDKTIKALREQINAKDKEIFALKSERIGQLGSTTQKIEQAYRQGFQEGHKEVYGLQKQLKEANELAKDSKKYRADIEKFQGIPIIERCIEIIRSYVFHFNGRFDAEDRRLLSSVMQGDADAAEKLKDAAYYGCKGLGQSQYYSRWNQAERELRNIANGVREEEQQRSRGLRR</sequence>
<dbReference type="EMBL" id="GL945015">
    <property type="protein sequence ID" value="EGN58281.1"/>
    <property type="molecule type" value="Genomic_DNA"/>
</dbReference>
<evidence type="ECO:0008006" key="4">
    <source>
        <dbReference type="Google" id="ProtNLM"/>
    </source>
</evidence>
<organism evidence="2 3">
    <name type="scientific">Hallella multisaccharivorax DSM 17128</name>
    <dbReference type="NCBI Taxonomy" id="688246"/>
    <lineage>
        <taxon>Bacteria</taxon>
        <taxon>Pseudomonadati</taxon>
        <taxon>Bacteroidota</taxon>
        <taxon>Bacteroidia</taxon>
        <taxon>Bacteroidales</taxon>
        <taxon>Prevotellaceae</taxon>
        <taxon>Hallella</taxon>
    </lineage>
</organism>
<evidence type="ECO:0000313" key="3">
    <source>
        <dbReference type="Proteomes" id="UP000002772"/>
    </source>
</evidence>
<accession>F8N552</accession>
<dbReference type="STRING" id="688246.Premu_0005"/>
<keyword evidence="1" id="KW-0175">Coiled coil</keyword>
<evidence type="ECO:0000313" key="2">
    <source>
        <dbReference type="EMBL" id="EGN58281.1"/>
    </source>
</evidence>
<proteinExistence type="predicted"/>
<dbReference type="AlphaFoldDB" id="F8N552"/>
<dbReference type="Proteomes" id="UP000002772">
    <property type="component" value="Unassembled WGS sequence"/>
</dbReference>
<dbReference type="HOGENOM" id="CLU_601114_0_0_10"/>
<dbReference type="RefSeq" id="WP_007572097.1">
    <property type="nucleotide sequence ID" value="NZ_BPTS01000005.1"/>
</dbReference>
<feature type="coiled-coil region" evidence="1">
    <location>
        <begin position="195"/>
        <end position="253"/>
    </location>
</feature>
<reference evidence="3" key="1">
    <citation type="journal article" date="2011" name="Stand. Genomic Sci.">
        <title>Non-contiguous finished genome sequence of the opportunistic oral pathogen Prevotella multisaccharivorax type strain (PPPA20).</title>
        <authorList>
            <person name="Pati A."/>
            <person name="Gronow S."/>
            <person name="Lu M."/>
            <person name="Lapidus A."/>
            <person name="Nolan M."/>
            <person name="Lucas S."/>
            <person name="Hammon N."/>
            <person name="Deshpande S."/>
            <person name="Cheng J.F."/>
            <person name="Tapia R."/>
            <person name="Han C."/>
            <person name="Goodwin L."/>
            <person name="Pitluck S."/>
            <person name="Liolios K."/>
            <person name="Pagani I."/>
            <person name="Mavromatis K."/>
            <person name="Mikhailova N."/>
            <person name="Huntemann M."/>
            <person name="Chen A."/>
            <person name="Palaniappan K."/>
            <person name="Land M."/>
            <person name="Hauser L."/>
            <person name="Detter J.C."/>
            <person name="Brambilla E.M."/>
            <person name="Rohde M."/>
            <person name="Goker M."/>
            <person name="Woyke T."/>
            <person name="Bristow J."/>
            <person name="Eisen J.A."/>
            <person name="Markowitz V."/>
            <person name="Hugenholtz P."/>
            <person name="Kyrpides N.C."/>
            <person name="Klenk H.P."/>
            <person name="Ivanova N."/>
        </authorList>
    </citation>
    <scope>NUCLEOTIDE SEQUENCE [LARGE SCALE GENOMIC DNA]</scope>
    <source>
        <strain evidence="3">DSM 17128</strain>
    </source>
</reference>
<protein>
    <recommendedName>
        <fullName evidence="4">Mobilization protein</fullName>
    </recommendedName>
</protein>
<name>F8N552_9BACT</name>
<keyword evidence="3" id="KW-1185">Reference proteome</keyword>
<gene>
    <name evidence="2" type="ORF">Premu_0005</name>
</gene>